<dbReference type="PANTHER" id="PTHR23028">
    <property type="entry name" value="ACETYLTRANSFERASE"/>
    <property type="match status" value="1"/>
</dbReference>
<feature type="transmembrane region" description="Helical" evidence="1">
    <location>
        <begin position="253"/>
        <end position="284"/>
    </location>
</feature>
<keyword evidence="1" id="KW-1133">Transmembrane helix</keyword>
<proteinExistence type="predicted"/>
<feature type="transmembrane region" description="Helical" evidence="1">
    <location>
        <begin position="365"/>
        <end position="383"/>
    </location>
</feature>
<keyword evidence="1" id="KW-0812">Transmembrane</keyword>
<feature type="transmembrane region" description="Helical" evidence="1">
    <location>
        <begin position="305"/>
        <end position="323"/>
    </location>
</feature>
<evidence type="ECO:0000256" key="1">
    <source>
        <dbReference type="SAM" id="Phobius"/>
    </source>
</evidence>
<keyword evidence="3" id="KW-0012">Acyltransferase</keyword>
<feature type="transmembrane region" description="Helical" evidence="1">
    <location>
        <begin position="172"/>
        <end position="191"/>
    </location>
</feature>
<feature type="transmembrane region" description="Helical" evidence="1">
    <location>
        <begin position="421"/>
        <end position="444"/>
    </location>
</feature>
<evidence type="ECO:0000259" key="2">
    <source>
        <dbReference type="Pfam" id="PF01757"/>
    </source>
</evidence>
<comment type="caution">
    <text evidence="3">The sequence shown here is derived from an EMBL/GenBank/DDBJ whole genome shotgun (WGS) entry which is preliminary data.</text>
</comment>
<keyword evidence="3" id="KW-0808">Transferase</keyword>
<dbReference type="EMBL" id="JAVRAF010000009">
    <property type="protein sequence ID" value="MDX8304711.1"/>
    <property type="molecule type" value="Genomic_DNA"/>
</dbReference>
<reference evidence="3" key="1">
    <citation type="journal article" date="2023" name="Phytobiomes J">
        <title>Deciphering the key players within the bacterial microbiota associated with aerial crown gall tumors on rhododendron: Insights into the gallobiome.</title>
        <authorList>
            <person name="Kuzmanovic N."/>
            <person name="Nesme J."/>
            <person name="Wolf J."/>
            <person name="Neumann-Schaal M."/>
            <person name="Petersen J."/>
            <person name="Fernandez-Gnecco G."/>
            <person name="Sproeer C."/>
            <person name="Bunk B."/>
            <person name="Overmann J."/>
            <person name="Sorensen S.J."/>
            <person name="Idczak E."/>
            <person name="Smalla K."/>
        </authorList>
    </citation>
    <scope>NUCLEOTIDE SEQUENCE</scope>
    <source>
        <strain evidence="3">Rho-11.1</strain>
    </source>
</reference>
<feature type="transmembrane region" description="Helical" evidence="1">
    <location>
        <begin position="389"/>
        <end position="409"/>
    </location>
</feature>
<feature type="transmembrane region" description="Helical" evidence="1">
    <location>
        <begin position="212"/>
        <end position="233"/>
    </location>
</feature>
<feature type="domain" description="Acyltransferase 3" evidence="2">
    <location>
        <begin position="144"/>
        <end position="472"/>
    </location>
</feature>
<dbReference type="GO" id="GO:0016747">
    <property type="term" value="F:acyltransferase activity, transferring groups other than amino-acyl groups"/>
    <property type="evidence" value="ECO:0007669"/>
    <property type="project" value="InterPro"/>
</dbReference>
<dbReference type="InterPro" id="IPR050879">
    <property type="entry name" value="Acyltransferase_3"/>
</dbReference>
<dbReference type="Pfam" id="PF01757">
    <property type="entry name" value="Acyl_transf_3"/>
    <property type="match status" value="1"/>
</dbReference>
<dbReference type="EC" id="2.3.-.-" evidence="3"/>
<dbReference type="RefSeq" id="WP_320203376.1">
    <property type="nucleotide sequence ID" value="NZ_CP192783.1"/>
</dbReference>
<protein>
    <submittedName>
        <fullName evidence="3">Acyltransferase</fullName>
        <ecNumber evidence="3">2.3.-.-</ecNumber>
    </submittedName>
</protein>
<organism evidence="3">
    <name type="scientific">Agrobacterium rosae</name>
    <dbReference type="NCBI Taxonomy" id="1972867"/>
    <lineage>
        <taxon>Bacteria</taxon>
        <taxon>Pseudomonadati</taxon>
        <taxon>Pseudomonadota</taxon>
        <taxon>Alphaproteobacteria</taxon>
        <taxon>Hyphomicrobiales</taxon>
        <taxon>Rhizobiaceae</taxon>
        <taxon>Rhizobium/Agrobacterium group</taxon>
        <taxon>Agrobacterium</taxon>
    </lineage>
</organism>
<dbReference type="PANTHER" id="PTHR23028:SF134">
    <property type="entry name" value="PUTATIVE (AFU_ORTHOLOGUE AFUA_4G08520)-RELATED"/>
    <property type="match status" value="1"/>
</dbReference>
<gene>
    <name evidence="3" type="ORF">RMR22_20860</name>
</gene>
<name>A0AAW9FHV5_9HYPH</name>
<accession>A0AAW9FHV5</accession>
<feature type="transmembrane region" description="Helical" evidence="1">
    <location>
        <begin position="450"/>
        <end position="475"/>
    </location>
</feature>
<dbReference type="InterPro" id="IPR002656">
    <property type="entry name" value="Acyl_transf_3_dom"/>
</dbReference>
<evidence type="ECO:0000313" key="3">
    <source>
        <dbReference type="EMBL" id="MDX8304711.1"/>
    </source>
</evidence>
<feature type="transmembrane region" description="Helical" evidence="1">
    <location>
        <begin position="335"/>
        <end position="353"/>
    </location>
</feature>
<dbReference type="AlphaFoldDB" id="A0AAW9FHV5"/>
<keyword evidence="1" id="KW-0472">Membrane</keyword>
<sequence>MAALLLLTLISRDVDAGFPIGTDAFVLRDGVIENAVTKTDLSLEFGGNRGLRRDYNLERPCPAKPHDPLYARPKHRQTFSARGRTLSQRALWFFYIDDGRASRKARNVIRVMNRFRFYGFDPFALRLSGSSMTDTHVPQQFVLLDGVRGLAAVAIVHRHAEVFFGRPEASSYLAVDLFFALSGFVLAHAYGERLASGQMKPLNFMKARFLRLYPLYGLALLLMTTFFVCLYFLDLPTPIDDLHRKIQPAELGFALVTGLLFLPAPFTLTLNGALFLVSPAWSLFNELVVNIAYALKGARAQVKTIGVILALSACVLIIATIHSGKLHLGFRWHEMYAGMGRVFFSFFAGVLIYRFRCQTIKTCPALAVLCLSVVALVLFLPITDEIRPIFDLVIVLIVWPILLSVASAIEAGGWLDRVSSFLGTASYAVYVLHIPLLAWTVFLVPRPGDAGWAIPAGLTFIVATVFISYALTVYFDQPLQIRMRKRLKTSSVSNVLQAP</sequence>